<accession>A0A645FR75</accession>
<evidence type="ECO:0000313" key="2">
    <source>
        <dbReference type="EMBL" id="MPN15909.1"/>
    </source>
</evidence>
<gene>
    <name evidence="2" type="ORF">SDC9_163245</name>
</gene>
<feature type="region of interest" description="Disordered" evidence="1">
    <location>
        <begin position="30"/>
        <end position="51"/>
    </location>
</feature>
<name>A0A645FR75_9ZZZZ</name>
<proteinExistence type="predicted"/>
<protein>
    <submittedName>
        <fullName evidence="2">Uncharacterized protein</fullName>
    </submittedName>
</protein>
<evidence type="ECO:0000256" key="1">
    <source>
        <dbReference type="SAM" id="MobiDB-lite"/>
    </source>
</evidence>
<feature type="compositionally biased region" description="Basic and acidic residues" evidence="1">
    <location>
        <begin position="42"/>
        <end position="51"/>
    </location>
</feature>
<reference evidence="2" key="1">
    <citation type="submission" date="2019-08" db="EMBL/GenBank/DDBJ databases">
        <authorList>
            <person name="Kucharzyk K."/>
            <person name="Murdoch R.W."/>
            <person name="Higgins S."/>
            <person name="Loffler F."/>
        </authorList>
    </citation>
    <scope>NUCLEOTIDE SEQUENCE</scope>
</reference>
<dbReference type="AlphaFoldDB" id="A0A645FR75"/>
<sequence>MELKRAAGHHRRDRPFDRLRRDLRLFRAGDQHHHAGGVENGADPHGEGPLRHRLGRIEIDTVLLIGFRREGFRPGTAAERGDRLVESDMSVVTDAEQLKVDASRIADRLLVAAPLGELVLRQSVRQVRVPDVDVDFAEQMTVHVITVGVRVIRRQPDVFIEIERVGLRKIHLFCPVHLRKLGINGLHRGSGRQSEFEKRLLFDGGGDQPGSQPHGLFRCGANDHFHGESHLLLK</sequence>
<comment type="caution">
    <text evidence="2">The sequence shown here is derived from an EMBL/GenBank/DDBJ whole genome shotgun (WGS) entry which is preliminary data.</text>
</comment>
<organism evidence="2">
    <name type="scientific">bioreactor metagenome</name>
    <dbReference type="NCBI Taxonomy" id="1076179"/>
    <lineage>
        <taxon>unclassified sequences</taxon>
        <taxon>metagenomes</taxon>
        <taxon>ecological metagenomes</taxon>
    </lineage>
</organism>
<dbReference type="EMBL" id="VSSQ01062789">
    <property type="protein sequence ID" value="MPN15909.1"/>
    <property type="molecule type" value="Genomic_DNA"/>
</dbReference>